<dbReference type="GO" id="GO:0008270">
    <property type="term" value="F:zinc ion binding"/>
    <property type="evidence" value="ECO:0007669"/>
    <property type="project" value="InterPro"/>
</dbReference>
<feature type="domain" description="HNH nuclease" evidence="1">
    <location>
        <begin position="122"/>
        <end position="171"/>
    </location>
</feature>
<dbReference type="InterPro" id="IPR002711">
    <property type="entry name" value="HNH"/>
</dbReference>
<dbReference type="CDD" id="cd00085">
    <property type="entry name" value="HNHc"/>
    <property type="match status" value="1"/>
</dbReference>
<dbReference type="EMBL" id="VSSQ01010976">
    <property type="protein sequence ID" value="MPM45688.1"/>
    <property type="molecule type" value="Genomic_DNA"/>
</dbReference>
<accession>A0A644ZZ37</accession>
<dbReference type="AlphaFoldDB" id="A0A644ZZ37"/>
<protein>
    <recommendedName>
        <fullName evidence="1">HNH nuclease domain-containing protein</fullName>
    </recommendedName>
</protein>
<comment type="caution">
    <text evidence="2">The sequence shown here is derived from an EMBL/GenBank/DDBJ whole genome shotgun (WGS) entry which is preliminary data.</text>
</comment>
<gene>
    <name evidence="2" type="ORF">SDC9_92378</name>
</gene>
<dbReference type="GO" id="GO:0003676">
    <property type="term" value="F:nucleic acid binding"/>
    <property type="evidence" value="ECO:0007669"/>
    <property type="project" value="InterPro"/>
</dbReference>
<sequence length="202" mass="23871">MKIHYVCETCGKKSCRIYATQKVPSHFFCSRECQRLWQKTREDIVEKNKNPDFRKKVSAGLKLRKQRLGDEYHSAASKKKIGEATLLHWEQYDDDKRGRMIQVLQNNANRKRTYGPYDHEWHQLSVSFRQGQVCHRCGIETHLCVHHIIPISANGTREQRNLVTLCSSCHRIVEYESSKVQELTKDWEITQLLIRERLMCIV</sequence>
<name>A0A644ZZ37_9ZZZZ</name>
<proteinExistence type="predicted"/>
<dbReference type="GO" id="GO:0004519">
    <property type="term" value="F:endonuclease activity"/>
    <property type="evidence" value="ECO:0007669"/>
    <property type="project" value="InterPro"/>
</dbReference>
<dbReference type="Pfam" id="PF01844">
    <property type="entry name" value="HNH"/>
    <property type="match status" value="1"/>
</dbReference>
<dbReference type="InterPro" id="IPR003615">
    <property type="entry name" value="HNH_nuc"/>
</dbReference>
<reference evidence="2" key="1">
    <citation type="submission" date="2019-08" db="EMBL/GenBank/DDBJ databases">
        <authorList>
            <person name="Kucharzyk K."/>
            <person name="Murdoch R.W."/>
            <person name="Higgins S."/>
            <person name="Loffler F."/>
        </authorList>
    </citation>
    <scope>NUCLEOTIDE SEQUENCE</scope>
</reference>
<evidence type="ECO:0000313" key="2">
    <source>
        <dbReference type="EMBL" id="MPM45688.1"/>
    </source>
</evidence>
<evidence type="ECO:0000259" key="1">
    <source>
        <dbReference type="SMART" id="SM00507"/>
    </source>
</evidence>
<dbReference type="Gene3D" id="1.10.30.50">
    <property type="match status" value="1"/>
</dbReference>
<organism evidence="2">
    <name type="scientific">bioreactor metagenome</name>
    <dbReference type="NCBI Taxonomy" id="1076179"/>
    <lineage>
        <taxon>unclassified sequences</taxon>
        <taxon>metagenomes</taxon>
        <taxon>ecological metagenomes</taxon>
    </lineage>
</organism>
<dbReference type="SMART" id="SM00507">
    <property type="entry name" value="HNHc"/>
    <property type="match status" value="1"/>
</dbReference>